<dbReference type="EMBL" id="BLRY01000578">
    <property type="protein sequence ID" value="GFP29020.1"/>
    <property type="molecule type" value="Genomic_DNA"/>
</dbReference>
<sequence length="37" mass="4318">LAKIIREGGLDKQDIGKMSPQDIQIVQELLEYYQKQK</sequence>
<dbReference type="AlphaFoldDB" id="A0A6V8PAD2"/>
<dbReference type="Proteomes" id="UP000591948">
    <property type="component" value="Unassembled WGS sequence"/>
</dbReference>
<protein>
    <submittedName>
        <fullName evidence="1">Uncharacterized protein</fullName>
    </submittedName>
</protein>
<accession>A0A6V8PAD2</accession>
<evidence type="ECO:0000313" key="1">
    <source>
        <dbReference type="EMBL" id="GFP29020.1"/>
    </source>
</evidence>
<comment type="caution">
    <text evidence="1">The sequence shown here is derived from an EMBL/GenBank/DDBJ whole genome shotgun (WGS) entry which is preliminary data.</text>
</comment>
<name>A0A6V8PAD2_9ACTN</name>
<reference evidence="1 2" key="1">
    <citation type="journal article" date="2020" name="Front. Microbiol.">
        <title>Single-cell genomics of novel Actinobacteria with the Wood-Ljungdahl pathway discovered in a serpentinizing system.</title>
        <authorList>
            <person name="Merino N."/>
            <person name="Kawai M."/>
            <person name="Boyd E.S."/>
            <person name="Colman D.R."/>
            <person name="McGlynn S.E."/>
            <person name="Nealson K.H."/>
            <person name="Kurokawa K."/>
            <person name="Hongoh Y."/>
        </authorList>
    </citation>
    <scope>NUCLEOTIDE SEQUENCE [LARGE SCALE GENOMIC DNA]</scope>
    <source>
        <strain evidence="1 2">S33</strain>
    </source>
</reference>
<organism evidence="1 2">
    <name type="scientific">Candidatus Hakubella thermalkaliphila</name>
    <dbReference type="NCBI Taxonomy" id="2754717"/>
    <lineage>
        <taxon>Bacteria</taxon>
        <taxon>Bacillati</taxon>
        <taxon>Actinomycetota</taxon>
        <taxon>Actinomycetota incertae sedis</taxon>
        <taxon>Candidatus Hakubellales</taxon>
        <taxon>Candidatus Hakubellaceae</taxon>
        <taxon>Candidatus Hakubella</taxon>
    </lineage>
</organism>
<proteinExistence type="predicted"/>
<keyword evidence="2" id="KW-1185">Reference proteome</keyword>
<evidence type="ECO:0000313" key="2">
    <source>
        <dbReference type="Proteomes" id="UP000591948"/>
    </source>
</evidence>
<gene>
    <name evidence="1" type="ORF">HKBW3S33_02436</name>
</gene>
<feature type="non-terminal residue" evidence="1">
    <location>
        <position position="1"/>
    </location>
</feature>